<dbReference type="OrthoDB" id="1436450at2759"/>
<feature type="transmembrane region" description="Helical" evidence="2">
    <location>
        <begin position="120"/>
        <end position="141"/>
    </location>
</feature>
<keyword evidence="2" id="KW-1133">Transmembrane helix</keyword>
<protein>
    <submittedName>
        <fullName evidence="3">Uncharacterized protein</fullName>
    </submittedName>
</protein>
<keyword evidence="2" id="KW-0472">Membrane</keyword>
<dbReference type="Proteomes" id="UP000799118">
    <property type="component" value="Unassembled WGS sequence"/>
</dbReference>
<feature type="transmembrane region" description="Helical" evidence="2">
    <location>
        <begin position="162"/>
        <end position="184"/>
    </location>
</feature>
<feature type="compositionally biased region" description="Polar residues" evidence="1">
    <location>
        <begin position="9"/>
        <end position="23"/>
    </location>
</feature>
<accession>A0A6A4IT82</accession>
<gene>
    <name evidence="3" type="ORF">BT96DRAFT_244814</name>
</gene>
<keyword evidence="4" id="KW-1185">Reference proteome</keyword>
<evidence type="ECO:0000313" key="4">
    <source>
        <dbReference type="Proteomes" id="UP000799118"/>
    </source>
</evidence>
<dbReference type="GO" id="GO:0000324">
    <property type="term" value="C:fungal-type vacuole"/>
    <property type="evidence" value="ECO:0007669"/>
    <property type="project" value="TreeGrafter"/>
</dbReference>
<dbReference type="GO" id="GO:0071944">
    <property type="term" value="C:cell periphery"/>
    <property type="evidence" value="ECO:0007669"/>
    <property type="project" value="TreeGrafter"/>
</dbReference>
<feature type="transmembrane region" description="Helical" evidence="2">
    <location>
        <begin position="72"/>
        <end position="100"/>
    </location>
</feature>
<feature type="transmembrane region" description="Helical" evidence="2">
    <location>
        <begin position="221"/>
        <end position="243"/>
    </location>
</feature>
<reference evidence="3" key="1">
    <citation type="journal article" date="2019" name="Environ. Microbiol.">
        <title>Fungal ecological strategies reflected in gene transcription - a case study of two litter decomposers.</title>
        <authorList>
            <person name="Barbi F."/>
            <person name="Kohler A."/>
            <person name="Barry K."/>
            <person name="Baskaran P."/>
            <person name="Daum C."/>
            <person name="Fauchery L."/>
            <person name="Ihrmark K."/>
            <person name="Kuo A."/>
            <person name="LaButti K."/>
            <person name="Lipzen A."/>
            <person name="Morin E."/>
            <person name="Grigoriev I.V."/>
            <person name="Henrissat B."/>
            <person name="Lindahl B."/>
            <person name="Martin F."/>
        </authorList>
    </citation>
    <scope>NUCLEOTIDE SEQUENCE</scope>
    <source>
        <strain evidence="3">JB14</strain>
    </source>
</reference>
<evidence type="ECO:0000313" key="3">
    <source>
        <dbReference type="EMBL" id="KAE9410984.1"/>
    </source>
</evidence>
<dbReference type="PANTHER" id="PTHR36819:SF1">
    <property type="entry name" value="REGULATOR OF PHOSPHOLIPASE D SRF1"/>
    <property type="match status" value="1"/>
</dbReference>
<dbReference type="AlphaFoldDB" id="A0A6A4IT82"/>
<keyword evidence="2" id="KW-0812">Transmembrane</keyword>
<name>A0A6A4IT82_9AGAR</name>
<dbReference type="InterPro" id="IPR037737">
    <property type="entry name" value="Srf1"/>
</dbReference>
<proteinExistence type="predicted"/>
<organism evidence="3 4">
    <name type="scientific">Gymnopus androsaceus JB14</name>
    <dbReference type="NCBI Taxonomy" id="1447944"/>
    <lineage>
        <taxon>Eukaryota</taxon>
        <taxon>Fungi</taxon>
        <taxon>Dikarya</taxon>
        <taxon>Basidiomycota</taxon>
        <taxon>Agaricomycotina</taxon>
        <taxon>Agaricomycetes</taxon>
        <taxon>Agaricomycetidae</taxon>
        <taxon>Agaricales</taxon>
        <taxon>Marasmiineae</taxon>
        <taxon>Omphalotaceae</taxon>
        <taxon>Gymnopus</taxon>
    </lineage>
</organism>
<feature type="region of interest" description="Disordered" evidence="1">
    <location>
        <begin position="1"/>
        <end position="60"/>
    </location>
</feature>
<dbReference type="PANTHER" id="PTHR36819">
    <property type="entry name" value="REGULATOR OF PHOSPHOLIPASE D SRF1"/>
    <property type="match status" value="1"/>
</dbReference>
<evidence type="ECO:0000256" key="1">
    <source>
        <dbReference type="SAM" id="MobiDB-lite"/>
    </source>
</evidence>
<dbReference type="EMBL" id="ML769384">
    <property type="protein sequence ID" value="KAE9410984.1"/>
    <property type="molecule type" value="Genomic_DNA"/>
</dbReference>
<evidence type="ECO:0000256" key="2">
    <source>
        <dbReference type="SAM" id="Phobius"/>
    </source>
</evidence>
<sequence>MPTPRPPFTLNQVNSPGWETPWTSRAGAQGPFHSRLGHGGDEDEEEENLESHSDTSGANVSRWKSRRKKLRMFLLTHPYVPLLFRFINISFTTATLAIAIRIRESEKRNEVVGVVGSSPTLIIIFAPLTLVHVIGAIYLEYFGRPLGLWRTSAKLAHTLSEVLFICAWSAALSLCFDNFFTSLIPCTAPSSISWYDSLPRPHLNLPTVEGSVGDVLCDDQLALICLVFVSLIMYVTNLVISLYRIFEKVKYLPGAPLGLRSR</sequence>